<organism evidence="5 6">
    <name type="scientific">Micromonospora cremea</name>
    <dbReference type="NCBI Taxonomy" id="709881"/>
    <lineage>
        <taxon>Bacteria</taxon>
        <taxon>Bacillati</taxon>
        <taxon>Actinomycetota</taxon>
        <taxon>Actinomycetes</taxon>
        <taxon>Micromonosporales</taxon>
        <taxon>Micromonosporaceae</taxon>
        <taxon>Micromonospora</taxon>
    </lineage>
</organism>
<keyword evidence="6" id="KW-1185">Reference proteome</keyword>
<protein>
    <recommendedName>
        <fullName evidence="7">DUF3893 domain-containing protein</fullName>
    </recommendedName>
</protein>
<feature type="compositionally biased region" description="Acidic residues" evidence="1">
    <location>
        <begin position="917"/>
        <end position="928"/>
    </location>
</feature>
<gene>
    <name evidence="5" type="ORF">SAMN04489832_0461</name>
</gene>
<dbReference type="InterPro" id="IPR024996">
    <property type="entry name" value="RNaseH_pPIWI_RE"/>
</dbReference>
<dbReference type="RefSeq" id="WP_074308316.1">
    <property type="nucleotide sequence ID" value="NZ_FSQT01000001.1"/>
</dbReference>
<evidence type="ECO:0000256" key="1">
    <source>
        <dbReference type="SAM" id="MobiDB-lite"/>
    </source>
</evidence>
<evidence type="ECO:0000313" key="6">
    <source>
        <dbReference type="Proteomes" id="UP000185124"/>
    </source>
</evidence>
<dbReference type="EMBL" id="FSQT01000001">
    <property type="protein sequence ID" value="SIM53446.1"/>
    <property type="molecule type" value="Genomic_DNA"/>
</dbReference>
<dbReference type="STRING" id="709881.SAMN04489832_0461"/>
<dbReference type="OrthoDB" id="3199411at2"/>
<dbReference type="Pfam" id="PF13111">
    <property type="entry name" value="pPIWI_RE_X"/>
    <property type="match status" value="1"/>
</dbReference>
<evidence type="ECO:0000313" key="5">
    <source>
        <dbReference type="EMBL" id="SIM53446.1"/>
    </source>
</evidence>
<dbReference type="Pfam" id="PF13032">
    <property type="entry name" value="RNaseH_pPIWI_RE"/>
    <property type="match status" value="1"/>
</dbReference>
<dbReference type="Proteomes" id="UP000185124">
    <property type="component" value="Unassembled WGS sequence"/>
</dbReference>
<evidence type="ECO:0008006" key="7">
    <source>
        <dbReference type="Google" id="ProtNLM"/>
    </source>
</evidence>
<evidence type="ECO:0000259" key="2">
    <source>
        <dbReference type="Pfam" id="PF13032"/>
    </source>
</evidence>
<reference evidence="6" key="1">
    <citation type="submission" date="2016-12" db="EMBL/GenBank/DDBJ databases">
        <authorList>
            <person name="Varghese N."/>
            <person name="Submissions S."/>
        </authorList>
    </citation>
    <scope>NUCLEOTIDE SEQUENCE [LARGE SCALE GENOMIC DNA]</scope>
    <source>
        <strain evidence="6">DSM 45599</strain>
    </source>
</reference>
<name>A0A1N5TZ51_9ACTN</name>
<feature type="region of interest" description="Disordered" evidence="1">
    <location>
        <begin position="915"/>
        <end position="943"/>
    </location>
</feature>
<feature type="domain" description="pPIWI-RE module N-terminal" evidence="3">
    <location>
        <begin position="17"/>
        <end position="419"/>
    </location>
</feature>
<dbReference type="Pfam" id="PF18157">
    <property type="entry name" value="MID_pPIWI_RE"/>
    <property type="match status" value="1"/>
</dbReference>
<dbReference type="AlphaFoldDB" id="A0A1N5TZ51"/>
<dbReference type="InterPro" id="IPR040496">
    <property type="entry name" value="MID_pPIWI_RE"/>
</dbReference>
<proteinExistence type="predicted"/>
<evidence type="ECO:0000259" key="4">
    <source>
        <dbReference type="Pfam" id="PF18157"/>
    </source>
</evidence>
<dbReference type="InterPro" id="IPR025085">
    <property type="entry name" value="pPIWI_RE_X"/>
</dbReference>
<feature type="region of interest" description="Disordered" evidence="1">
    <location>
        <begin position="385"/>
        <end position="406"/>
    </location>
</feature>
<sequence>MAYNNIQPAAFIATQELKIPLQTLTIPASWRQPILDLHTAGRGESARARARQVPIRRLNALLRTAAPDLVSTTTRAGLDEANPWLFATRPFSPAVLRTFFFAWLHDLPYTDEGKALILPTIDKLDPAALQWQPDTVDLLAHNVSPGGTALPQPHLYTLLADYVAGLIAAADVPYEHDGRSLRFRQIAVNPASDCAELVSWPPLEHKKTYKGTSRSWYYSATIKVALRTVVGDTTLRLHVNSGIRRWTAGEVHTKGRYGASTYLLSTSPFVAGDPTPQKFAVANLFWNRHTKDMDWRNGGPGQLLTRVGALERLPAPDLLGRKSDAWMFGRDGVTAAVAYHTTMRGPDHEVGTGLMPLERSRLTQWVRECLAPRFDLDKPLARVKTGGKPTRALHKHASVPKPKAGMSDAELEELAARQNTVREHNEELDTENARTRRAHLTKAVPDGHLTVFLLHQGEGSRMRNRLLDTIEKLLDLPPRTPSANSWTWRQDDFVLTIHARALGALGAPLGNGTNPTRGHKHDAAVATRRRDVETTLRKMTETTGDTAQLALVELDGAKAFKMRTTDPKFALRLGCADANMVSQFIRPDTGTDDDVASTQHRAEAAWQDGFRQLGVRFVPKHRITTGIPDDLQQLAFWIIKRRNDDTNTHQLFVPIAVLIRPGQDHIMGKADGMDKWVPYPDLLKHLSDSDYQASPSNEDDQQRTLAAFIRATITQFRNTQTLIVTQAHNIRYRLPALQNAHLIHEQIQFGDVSPQRLSLFGKHLRLVRVSGSERLETPQSWAAGDDRVGISEGLWARPDGNGDTTGARVFYSTVEKPATHTKIAVELAKLTHHQKVVEGAGPDDRKERDLYDPSKSAWNPELLELIVAALPAGEDPATWAGFLHQQRFCFDDYRAALSQPLILHLAELATEYAIPADDGDQGDDDPAEPAEPAEKQLAFDFDI</sequence>
<feature type="domain" description="Prokaryotic pPIWI-RE MID" evidence="4">
    <location>
        <begin position="488"/>
        <end position="621"/>
    </location>
</feature>
<accession>A0A1N5TZ51</accession>
<feature type="domain" description="pPIWI-RE RNaseH" evidence="2">
    <location>
        <begin position="635"/>
        <end position="915"/>
    </location>
</feature>
<evidence type="ECO:0000259" key="3">
    <source>
        <dbReference type="Pfam" id="PF13111"/>
    </source>
</evidence>